<evidence type="ECO:0000259" key="5">
    <source>
        <dbReference type="PROSITE" id="PS51987"/>
    </source>
</evidence>
<proteinExistence type="inferred from homology"/>
<evidence type="ECO:0000256" key="3">
    <source>
        <dbReference type="PROSITE-ProRule" id="PRU01331"/>
    </source>
</evidence>
<dbReference type="InterPro" id="IPR036651">
    <property type="entry name" value="Gln_synt_N_sf"/>
</dbReference>
<organism evidence="6 7">
    <name type="scientific">Cryobacterium ruanii</name>
    <dbReference type="NCBI Taxonomy" id="1259197"/>
    <lineage>
        <taxon>Bacteria</taxon>
        <taxon>Bacillati</taxon>
        <taxon>Actinomycetota</taxon>
        <taxon>Actinomycetes</taxon>
        <taxon>Micrococcales</taxon>
        <taxon>Microbacteriaceae</taxon>
        <taxon>Cryobacterium</taxon>
    </lineage>
</organism>
<keyword evidence="2" id="KW-0436">Ligase</keyword>
<comment type="similarity">
    <text evidence="1 3 4">Belongs to the glutamine synthetase family.</text>
</comment>
<dbReference type="Proteomes" id="UP000298154">
    <property type="component" value="Unassembled WGS sequence"/>
</dbReference>
<feature type="domain" description="GS catalytic" evidence="5">
    <location>
        <begin position="114"/>
        <end position="450"/>
    </location>
</feature>
<protein>
    <submittedName>
        <fullName evidence="6">Glutamine synthetase</fullName>
    </submittedName>
</protein>
<gene>
    <name evidence="6" type="ORF">E3T47_03765</name>
</gene>
<dbReference type="Gene3D" id="3.30.590.10">
    <property type="entry name" value="Glutamine synthetase/guanido kinase, catalytic domain"/>
    <property type="match status" value="1"/>
</dbReference>
<dbReference type="OrthoDB" id="3277468at2"/>
<dbReference type="SMART" id="SM01230">
    <property type="entry name" value="Gln-synt_C"/>
    <property type="match status" value="1"/>
</dbReference>
<reference evidence="6 7" key="1">
    <citation type="submission" date="2019-03" db="EMBL/GenBank/DDBJ databases">
        <title>Genomics of glacier-inhabiting Cryobacterium strains.</title>
        <authorList>
            <person name="Liu Q."/>
            <person name="Xin Y.-H."/>
        </authorList>
    </citation>
    <scope>NUCLEOTIDE SEQUENCE [LARGE SCALE GENOMIC DNA]</scope>
    <source>
        <strain evidence="6 7">Sr36</strain>
    </source>
</reference>
<evidence type="ECO:0000313" key="6">
    <source>
        <dbReference type="EMBL" id="TFD67747.1"/>
    </source>
</evidence>
<evidence type="ECO:0000256" key="4">
    <source>
        <dbReference type="RuleBase" id="RU000384"/>
    </source>
</evidence>
<evidence type="ECO:0000256" key="2">
    <source>
        <dbReference type="ARBA" id="ARBA00022598"/>
    </source>
</evidence>
<dbReference type="AlphaFoldDB" id="A0A4R9APU9"/>
<evidence type="ECO:0000313" key="7">
    <source>
        <dbReference type="Proteomes" id="UP000298154"/>
    </source>
</evidence>
<dbReference type="Gene3D" id="3.10.20.70">
    <property type="entry name" value="Glutamine synthetase, N-terminal domain"/>
    <property type="match status" value="1"/>
</dbReference>
<name>A0A4R9APU9_9MICO</name>
<dbReference type="SUPFAM" id="SSF55931">
    <property type="entry name" value="Glutamine synthetase/guanido kinase"/>
    <property type="match status" value="1"/>
</dbReference>
<dbReference type="InterPro" id="IPR008146">
    <property type="entry name" value="Gln_synth_cat_dom"/>
</dbReference>
<evidence type="ECO:0000256" key="1">
    <source>
        <dbReference type="ARBA" id="ARBA00009897"/>
    </source>
</evidence>
<keyword evidence="7" id="KW-1185">Reference proteome</keyword>
<comment type="caution">
    <text evidence="6">The sequence shown here is derived from an EMBL/GenBank/DDBJ whole genome shotgun (WGS) entry which is preliminary data.</text>
</comment>
<sequence length="450" mass="47401">MTSIPPAASPVDLGAVRALMISHVDNAGVSRLKVVPGRKIESAARSGTTVSLSVALLLAIDDHACRTDELDSTVGDLRGIPDLGAVALIDPISGLAWAPSDLHALDGSPHPACSRSLLRRLGQEANADGLNFAIGLEMEFTLFTGSADAPVLAHFGPGFGVRPFLELEAWYLDVLRGLEQAGVPIEQLHPEYGAGQVEVSFAPRNPVRAVDDYLLARHVITRISAAHGLLVSFQPVASTATSSNGCHIHFSAQRDGINVFHSPGGSWGVSSEGGHMIAGVLAHMPESVALLGGSTLSFERLQPHHWSGAAICWGVGNREVAVRLMPGYAGLEATQANVEVKCADPAANIYLAVATVIASALDGVRTKAPLPEPVNVDPELLTDAERFAVGVTPFPTDLSEALDLLEKSTFVREAFGSILLDAYVAVRRHDAATYGALPVEEAAALTRWKL</sequence>
<accession>A0A4R9APU9</accession>
<dbReference type="Pfam" id="PF00120">
    <property type="entry name" value="Gln-synt_C"/>
    <property type="match status" value="1"/>
</dbReference>
<dbReference type="PROSITE" id="PS51987">
    <property type="entry name" value="GS_CATALYTIC"/>
    <property type="match status" value="1"/>
</dbReference>
<dbReference type="EMBL" id="SOHK01000007">
    <property type="protein sequence ID" value="TFD67747.1"/>
    <property type="molecule type" value="Genomic_DNA"/>
</dbReference>
<dbReference type="InterPro" id="IPR014746">
    <property type="entry name" value="Gln_synth/guanido_kin_cat_dom"/>
</dbReference>
<dbReference type="GO" id="GO:0006542">
    <property type="term" value="P:glutamine biosynthetic process"/>
    <property type="evidence" value="ECO:0007669"/>
    <property type="project" value="InterPro"/>
</dbReference>
<dbReference type="PANTHER" id="PTHR43785">
    <property type="entry name" value="GAMMA-GLUTAMYLPUTRESCINE SYNTHETASE"/>
    <property type="match status" value="1"/>
</dbReference>
<dbReference type="GO" id="GO:0004356">
    <property type="term" value="F:glutamine synthetase activity"/>
    <property type="evidence" value="ECO:0007669"/>
    <property type="project" value="InterPro"/>
</dbReference>
<dbReference type="PANTHER" id="PTHR43785:SF12">
    <property type="entry name" value="TYPE-1 GLUTAMINE SYNTHETASE 2"/>
    <property type="match status" value="1"/>
</dbReference>
<dbReference type="RefSeq" id="WP_134554441.1">
    <property type="nucleotide sequence ID" value="NZ_SOHK01000007.1"/>
</dbReference>